<gene>
    <name evidence="7" type="ORF">DFR27_0911</name>
</gene>
<evidence type="ECO:0000256" key="1">
    <source>
        <dbReference type="ARBA" id="ARBA00001947"/>
    </source>
</evidence>
<organism evidence="7 8">
    <name type="scientific">Umboniibacter marinipuniceus</name>
    <dbReference type="NCBI Taxonomy" id="569599"/>
    <lineage>
        <taxon>Bacteria</taxon>
        <taxon>Pseudomonadati</taxon>
        <taxon>Pseudomonadota</taxon>
        <taxon>Gammaproteobacteria</taxon>
        <taxon>Cellvibrionales</taxon>
        <taxon>Cellvibrionaceae</taxon>
        <taxon>Umboniibacter</taxon>
    </lineage>
</organism>
<feature type="domain" description="Metallo-beta-lactamase" evidence="6">
    <location>
        <begin position="44"/>
        <end position="214"/>
    </location>
</feature>
<dbReference type="SUPFAM" id="SSF56281">
    <property type="entry name" value="Metallo-hydrolase/oxidoreductase"/>
    <property type="match status" value="1"/>
</dbReference>
<dbReference type="AlphaFoldDB" id="A0A3M0A7R4"/>
<dbReference type="Pfam" id="PF00753">
    <property type="entry name" value="Lactamase_B"/>
    <property type="match status" value="1"/>
</dbReference>
<dbReference type="InterPro" id="IPR001279">
    <property type="entry name" value="Metallo-B-lactamas"/>
</dbReference>
<feature type="chain" id="PRO_5018137481" evidence="5">
    <location>
        <begin position="20"/>
        <end position="281"/>
    </location>
</feature>
<protein>
    <submittedName>
        <fullName evidence="7">Glyoxylase-like metal-dependent hydrolase (Beta-lactamase superfamily II)</fullName>
    </submittedName>
</protein>
<dbReference type="GO" id="GO:0046872">
    <property type="term" value="F:metal ion binding"/>
    <property type="evidence" value="ECO:0007669"/>
    <property type="project" value="UniProtKB-KW"/>
</dbReference>
<dbReference type="GO" id="GO:0016787">
    <property type="term" value="F:hydrolase activity"/>
    <property type="evidence" value="ECO:0007669"/>
    <property type="project" value="UniProtKB-KW"/>
</dbReference>
<evidence type="ECO:0000259" key="6">
    <source>
        <dbReference type="SMART" id="SM00849"/>
    </source>
</evidence>
<evidence type="ECO:0000256" key="5">
    <source>
        <dbReference type="SAM" id="SignalP"/>
    </source>
</evidence>
<keyword evidence="5" id="KW-0732">Signal</keyword>
<keyword evidence="2" id="KW-0479">Metal-binding</keyword>
<dbReference type="InterPro" id="IPR051453">
    <property type="entry name" value="MBL_Glyoxalase_II"/>
</dbReference>
<evidence type="ECO:0000256" key="2">
    <source>
        <dbReference type="ARBA" id="ARBA00022723"/>
    </source>
</evidence>
<keyword evidence="3 7" id="KW-0378">Hydrolase</keyword>
<feature type="signal peptide" evidence="5">
    <location>
        <begin position="1"/>
        <end position="19"/>
    </location>
</feature>
<accession>A0A3M0A7R4</accession>
<dbReference type="EMBL" id="REFJ01000002">
    <property type="protein sequence ID" value="RMA81113.1"/>
    <property type="molecule type" value="Genomic_DNA"/>
</dbReference>
<keyword evidence="8" id="KW-1185">Reference proteome</keyword>
<dbReference type="InterPro" id="IPR036866">
    <property type="entry name" value="RibonucZ/Hydroxyglut_hydro"/>
</dbReference>
<evidence type="ECO:0000256" key="4">
    <source>
        <dbReference type="ARBA" id="ARBA00022833"/>
    </source>
</evidence>
<dbReference type="Gene3D" id="3.60.15.10">
    <property type="entry name" value="Ribonuclease Z/Hydroxyacylglutathione hydrolase-like"/>
    <property type="match status" value="1"/>
</dbReference>
<dbReference type="PANTHER" id="PTHR46233">
    <property type="entry name" value="HYDROXYACYLGLUTATHIONE HYDROLASE GLOC"/>
    <property type="match status" value="1"/>
</dbReference>
<evidence type="ECO:0000313" key="7">
    <source>
        <dbReference type="EMBL" id="RMA81113.1"/>
    </source>
</evidence>
<name>A0A3M0A7R4_9GAMM</name>
<dbReference type="Proteomes" id="UP000267187">
    <property type="component" value="Unassembled WGS sequence"/>
</dbReference>
<comment type="caution">
    <text evidence="7">The sequence shown here is derived from an EMBL/GenBank/DDBJ whole genome shotgun (WGS) entry which is preliminary data.</text>
</comment>
<reference evidence="7 8" key="1">
    <citation type="submission" date="2018-10" db="EMBL/GenBank/DDBJ databases">
        <title>Genomic Encyclopedia of Type Strains, Phase IV (KMG-IV): sequencing the most valuable type-strain genomes for metagenomic binning, comparative biology and taxonomic classification.</title>
        <authorList>
            <person name="Goeker M."/>
        </authorList>
    </citation>
    <scope>NUCLEOTIDE SEQUENCE [LARGE SCALE GENOMIC DNA]</scope>
    <source>
        <strain evidence="7 8">DSM 25080</strain>
    </source>
</reference>
<dbReference type="SMART" id="SM00849">
    <property type="entry name" value="Lactamase_B"/>
    <property type="match status" value="1"/>
</dbReference>
<evidence type="ECO:0000256" key="3">
    <source>
        <dbReference type="ARBA" id="ARBA00022801"/>
    </source>
</evidence>
<sequence>MKKLFAVMSLMLMSTVSLAQDRFADVALSFSQVKDNVWVLFGAGGNIGLSFGDDGVVVIDTQFSELSERHYDAIAAEFPGYDATLVLNTHYHGDHAGGNPFWEAHAHILSHNNVRTRLAAANKPGLPSLTYSSAMEVYLNGQHISLVHPGPAHTDGDTVVIWNELNVVHTGDLFFKDRFPYVDLESGGSVQGYYDAVTAIIANMDADTKIIPGHGELATLADYQTFQMMLGDSIAWMSAAKADGKTLEQLIDEDVPAKWRDWGWQFISNERWITTLYNDIN</sequence>
<dbReference type="CDD" id="cd16282">
    <property type="entry name" value="metallo-hydrolase-like_MBL-fold"/>
    <property type="match status" value="1"/>
</dbReference>
<dbReference type="OrthoDB" id="9769598at2"/>
<dbReference type="PANTHER" id="PTHR46233:SF3">
    <property type="entry name" value="HYDROXYACYLGLUTATHIONE HYDROLASE GLOC"/>
    <property type="match status" value="1"/>
</dbReference>
<dbReference type="RefSeq" id="WP_121876274.1">
    <property type="nucleotide sequence ID" value="NZ_REFJ01000002.1"/>
</dbReference>
<evidence type="ECO:0000313" key="8">
    <source>
        <dbReference type="Proteomes" id="UP000267187"/>
    </source>
</evidence>
<comment type="cofactor">
    <cofactor evidence="1">
        <name>Zn(2+)</name>
        <dbReference type="ChEBI" id="CHEBI:29105"/>
    </cofactor>
</comment>
<proteinExistence type="predicted"/>
<keyword evidence="4" id="KW-0862">Zinc</keyword>